<proteinExistence type="predicted"/>
<feature type="transmembrane region" description="Helical" evidence="1">
    <location>
        <begin position="30"/>
        <end position="52"/>
    </location>
</feature>
<dbReference type="EMBL" id="MG018927">
    <property type="protein sequence ID" value="ATW58003.1"/>
    <property type="molecule type" value="Genomic_DNA"/>
</dbReference>
<dbReference type="Proteomes" id="UP000241592">
    <property type="component" value="Segment"/>
</dbReference>
<name>A0A2H4P734_9CAUD</name>
<evidence type="ECO:0000313" key="3">
    <source>
        <dbReference type="Proteomes" id="UP000241592"/>
    </source>
</evidence>
<accession>A0A2H4P734</accession>
<keyword evidence="3" id="KW-1185">Reference proteome</keyword>
<evidence type="ECO:0000313" key="2">
    <source>
        <dbReference type="EMBL" id="ATW58003.1"/>
    </source>
</evidence>
<evidence type="ECO:0000256" key="1">
    <source>
        <dbReference type="SAM" id="Phobius"/>
    </source>
</evidence>
<sequence>MKEFLKSKWQIIEALFKKHVAPRIEKAGPVVSFLLVALTVVVGLAIAVAFVAGVITVTILAPGMIVGFFAWTYLELGATYFPTLSPVYLTIPYWHFAWGFAALILIWRCFRKGVYGKSATAGVKTTK</sequence>
<reference evidence="2 3" key="1">
    <citation type="submission" date="2017-09" db="EMBL/GenBank/DDBJ databases">
        <authorList>
            <person name="Ehlers B."/>
            <person name="Leendertz F.H."/>
        </authorList>
    </citation>
    <scope>NUCLEOTIDE SEQUENCE [LARGE SCALE GENOMIC DNA]</scope>
</reference>
<keyword evidence="1" id="KW-0472">Membrane</keyword>
<feature type="transmembrane region" description="Helical" evidence="1">
    <location>
        <begin position="59"/>
        <end position="81"/>
    </location>
</feature>
<keyword evidence="1" id="KW-0812">Transmembrane</keyword>
<protein>
    <submittedName>
        <fullName evidence="2">Uncharacterized protein</fullName>
    </submittedName>
</protein>
<organism evidence="2 3">
    <name type="scientific">Pseudomonas phage nickie</name>
    <dbReference type="NCBI Taxonomy" id="2048977"/>
    <lineage>
        <taxon>Viruses</taxon>
        <taxon>Duplodnaviria</taxon>
        <taxon>Heunggongvirae</taxon>
        <taxon>Uroviricota</taxon>
        <taxon>Caudoviricetes</taxon>
        <taxon>Nickievirus</taxon>
        <taxon>Nickievirus nickie</taxon>
    </lineage>
</organism>
<gene>
    <name evidence="2" type="ORF">CNR34_00070</name>
</gene>
<keyword evidence="1" id="KW-1133">Transmembrane helix</keyword>
<feature type="transmembrane region" description="Helical" evidence="1">
    <location>
        <begin position="93"/>
        <end position="110"/>
    </location>
</feature>